<sequence length="111" mass="11612">MATGPKPTGVACSLLSANELCTATSGPSHHREACPSSSAKVNHCVPHRSVETGSFSLSLPEEKEEFILLGRRGTRTLPGSPPMLVGPEQEPSPEGTQEDGTGQRGTAFRQG</sequence>
<evidence type="ECO:0000256" key="1">
    <source>
        <dbReference type="SAM" id="MobiDB-lite"/>
    </source>
</evidence>
<gene>
    <name evidence="2" type="ORF">AAFF_G00341200</name>
</gene>
<dbReference type="EMBL" id="JAINUG010000054">
    <property type="protein sequence ID" value="KAJ8404347.1"/>
    <property type="molecule type" value="Genomic_DNA"/>
</dbReference>
<evidence type="ECO:0000313" key="3">
    <source>
        <dbReference type="Proteomes" id="UP001221898"/>
    </source>
</evidence>
<reference evidence="2" key="1">
    <citation type="journal article" date="2023" name="Science">
        <title>Genome structures resolve the early diversification of teleost fishes.</title>
        <authorList>
            <person name="Parey E."/>
            <person name="Louis A."/>
            <person name="Montfort J."/>
            <person name="Bouchez O."/>
            <person name="Roques C."/>
            <person name="Iampietro C."/>
            <person name="Lluch J."/>
            <person name="Castinel A."/>
            <person name="Donnadieu C."/>
            <person name="Desvignes T."/>
            <person name="Floi Bucao C."/>
            <person name="Jouanno E."/>
            <person name="Wen M."/>
            <person name="Mejri S."/>
            <person name="Dirks R."/>
            <person name="Jansen H."/>
            <person name="Henkel C."/>
            <person name="Chen W.J."/>
            <person name="Zahm M."/>
            <person name="Cabau C."/>
            <person name="Klopp C."/>
            <person name="Thompson A.W."/>
            <person name="Robinson-Rechavi M."/>
            <person name="Braasch I."/>
            <person name="Lecointre G."/>
            <person name="Bobe J."/>
            <person name="Postlethwait J.H."/>
            <person name="Berthelot C."/>
            <person name="Roest Crollius H."/>
            <person name="Guiguen Y."/>
        </authorList>
    </citation>
    <scope>NUCLEOTIDE SEQUENCE</scope>
    <source>
        <strain evidence="2">NC1722</strain>
    </source>
</reference>
<proteinExistence type="predicted"/>
<name>A0AAD7SLS0_9TELE</name>
<dbReference type="AlphaFoldDB" id="A0AAD7SLS0"/>
<feature type="region of interest" description="Disordered" evidence="1">
    <location>
        <begin position="71"/>
        <end position="111"/>
    </location>
</feature>
<dbReference type="Proteomes" id="UP001221898">
    <property type="component" value="Unassembled WGS sequence"/>
</dbReference>
<organism evidence="2 3">
    <name type="scientific">Aldrovandia affinis</name>
    <dbReference type="NCBI Taxonomy" id="143900"/>
    <lineage>
        <taxon>Eukaryota</taxon>
        <taxon>Metazoa</taxon>
        <taxon>Chordata</taxon>
        <taxon>Craniata</taxon>
        <taxon>Vertebrata</taxon>
        <taxon>Euteleostomi</taxon>
        <taxon>Actinopterygii</taxon>
        <taxon>Neopterygii</taxon>
        <taxon>Teleostei</taxon>
        <taxon>Notacanthiformes</taxon>
        <taxon>Halosauridae</taxon>
        <taxon>Aldrovandia</taxon>
    </lineage>
</organism>
<evidence type="ECO:0000313" key="2">
    <source>
        <dbReference type="EMBL" id="KAJ8404347.1"/>
    </source>
</evidence>
<comment type="caution">
    <text evidence="2">The sequence shown here is derived from an EMBL/GenBank/DDBJ whole genome shotgun (WGS) entry which is preliminary data.</text>
</comment>
<protein>
    <submittedName>
        <fullName evidence="2">Uncharacterized protein</fullName>
    </submittedName>
</protein>
<accession>A0AAD7SLS0</accession>
<keyword evidence="3" id="KW-1185">Reference proteome</keyword>